<dbReference type="OrthoDB" id="413079at2759"/>
<feature type="transmembrane region" description="Helical" evidence="7">
    <location>
        <begin position="148"/>
        <end position="165"/>
    </location>
</feature>
<evidence type="ECO:0000256" key="1">
    <source>
        <dbReference type="ARBA" id="ARBA00004127"/>
    </source>
</evidence>
<keyword evidence="6 7" id="KW-0472">Membrane</keyword>
<keyword evidence="4 7" id="KW-0812">Transmembrane</keyword>
<accession>A0A8H5LGV5</accession>
<organism evidence="9 10">
    <name type="scientific">Leucocoprinus leucothites</name>
    <dbReference type="NCBI Taxonomy" id="201217"/>
    <lineage>
        <taxon>Eukaryota</taxon>
        <taxon>Fungi</taxon>
        <taxon>Dikarya</taxon>
        <taxon>Basidiomycota</taxon>
        <taxon>Agaricomycotina</taxon>
        <taxon>Agaricomycetes</taxon>
        <taxon>Agaricomycetidae</taxon>
        <taxon>Agaricales</taxon>
        <taxon>Agaricineae</taxon>
        <taxon>Agaricaceae</taxon>
        <taxon>Leucocoprinus</taxon>
    </lineage>
</organism>
<protein>
    <recommendedName>
        <fullName evidence="8">Major facilitator superfamily (MFS) profile domain-containing protein</fullName>
    </recommendedName>
</protein>
<evidence type="ECO:0000256" key="4">
    <source>
        <dbReference type="ARBA" id="ARBA00022692"/>
    </source>
</evidence>
<dbReference type="GO" id="GO:0012505">
    <property type="term" value="C:endomembrane system"/>
    <property type="evidence" value="ECO:0007669"/>
    <property type="project" value="UniProtKB-SubCell"/>
</dbReference>
<dbReference type="EMBL" id="JAACJO010000006">
    <property type="protein sequence ID" value="KAF5356946.1"/>
    <property type="molecule type" value="Genomic_DNA"/>
</dbReference>
<dbReference type="InterPro" id="IPR020846">
    <property type="entry name" value="MFS_dom"/>
</dbReference>
<evidence type="ECO:0000256" key="5">
    <source>
        <dbReference type="ARBA" id="ARBA00022989"/>
    </source>
</evidence>
<evidence type="ECO:0000256" key="7">
    <source>
        <dbReference type="SAM" id="Phobius"/>
    </source>
</evidence>
<feature type="transmembrane region" description="Helical" evidence="7">
    <location>
        <begin position="232"/>
        <end position="255"/>
    </location>
</feature>
<dbReference type="SUPFAM" id="SSF103473">
    <property type="entry name" value="MFS general substrate transporter"/>
    <property type="match status" value="1"/>
</dbReference>
<feature type="transmembrane region" description="Helical" evidence="7">
    <location>
        <begin position="206"/>
        <end position="226"/>
    </location>
</feature>
<dbReference type="InterPro" id="IPR011701">
    <property type="entry name" value="MFS"/>
</dbReference>
<reference evidence="9 10" key="1">
    <citation type="journal article" date="2020" name="ISME J.">
        <title>Uncovering the hidden diversity of litter-decomposition mechanisms in mushroom-forming fungi.</title>
        <authorList>
            <person name="Floudas D."/>
            <person name="Bentzer J."/>
            <person name="Ahren D."/>
            <person name="Johansson T."/>
            <person name="Persson P."/>
            <person name="Tunlid A."/>
        </authorList>
    </citation>
    <scope>NUCLEOTIDE SEQUENCE [LARGE SCALE GENOMIC DNA]</scope>
    <source>
        <strain evidence="9 10">CBS 146.42</strain>
    </source>
</reference>
<feature type="domain" description="Major facilitator superfamily (MFS) profile" evidence="8">
    <location>
        <begin position="81"/>
        <end position="465"/>
    </location>
</feature>
<evidence type="ECO:0000256" key="3">
    <source>
        <dbReference type="ARBA" id="ARBA00022448"/>
    </source>
</evidence>
<sequence length="468" mass="50714">MEQDAFVTHRKNGVEDSVELAPVSRQPSITSSKAPSASHYSIPVDLGTSPIEHVESIGYSTNAAVSSNQQTRKQVVAERFQLCACFGWAFVIGWNDGSTGPLLPRIQEVYGVGFTVVSMIFVCTTLGFIVGALMNFWFTERFRFGKTIIIGSLCQVVAYALQVAALPFPAFAISFAINGFGCALELSQTIGLVASLKRHGDIKMGFFHAFYGLGALSAPFVATQFAQTRHWSFHYLISLCLAILNTISFSTVFGFKTQDECLKLIGQDVGEKSTSQDSSFNQVLRIKAVHFLAFFILFYVGVEVTIGGWVVTFMLDVRGGGPSSGYISSGFFGGLMLGRVLLLWVNKKLGERLALFLYAVLAIGLQLIVWLVPSLIGGAVAVSFVGLLLGPMYPIAMVQAGRILPAWLLTSAVGWISGFGQAGSAALPFMTGAISQKHGIKSLQPLVIAMMGFMIFLWYLVPARKRDS</sequence>
<dbReference type="PROSITE" id="PS50850">
    <property type="entry name" value="MFS"/>
    <property type="match status" value="1"/>
</dbReference>
<feature type="transmembrane region" description="Helical" evidence="7">
    <location>
        <begin position="353"/>
        <end position="372"/>
    </location>
</feature>
<dbReference type="FunFam" id="1.20.1250.20:FF:000286">
    <property type="entry name" value="MFS efflux transporter"/>
    <property type="match status" value="1"/>
</dbReference>
<dbReference type="GO" id="GO:0016020">
    <property type="term" value="C:membrane"/>
    <property type="evidence" value="ECO:0007669"/>
    <property type="project" value="TreeGrafter"/>
</dbReference>
<evidence type="ECO:0000313" key="9">
    <source>
        <dbReference type="EMBL" id="KAF5356946.1"/>
    </source>
</evidence>
<keyword evidence="10" id="KW-1185">Reference proteome</keyword>
<evidence type="ECO:0000256" key="6">
    <source>
        <dbReference type="ARBA" id="ARBA00023136"/>
    </source>
</evidence>
<feature type="transmembrane region" description="Helical" evidence="7">
    <location>
        <begin position="76"/>
        <end position="94"/>
    </location>
</feature>
<proteinExistence type="inferred from homology"/>
<name>A0A8H5LGV5_9AGAR</name>
<feature type="transmembrane region" description="Helical" evidence="7">
    <location>
        <begin position="114"/>
        <end position="136"/>
    </location>
</feature>
<dbReference type="AlphaFoldDB" id="A0A8H5LGV5"/>
<keyword evidence="3" id="KW-0813">Transport</keyword>
<comment type="similarity">
    <text evidence="2">Belongs to the major facilitator superfamily.</text>
</comment>
<feature type="transmembrane region" description="Helical" evidence="7">
    <location>
        <begin position="442"/>
        <end position="461"/>
    </location>
</feature>
<feature type="transmembrane region" description="Helical" evidence="7">
    <location>
        <begin position="378"/>
        <end position="396"/>
    </location>
</feature>
<evidence type="ECO:0000259" key="8">
    <source>
        <dbReference type="PROSITE" id="PS50850"/>
    </source>
</evidence>
<keyword evidence="5 7" id="KW-1133">Transmembrane helix</keyword>
<dbReference type="Gene3D" id="1.20.1250.20">
    <property type="entry name" value="MFS general substrate transporter like domains"/>
    <property type="match status" value="2"/>
</dbReference>
<gene>
    <name evidence="9" type="ORF">D9756_006376</name>
</gene>
<dbReference type="InterPro" id="IPR051788">
    <property type="entry name" value="MFS_Transporter"/>
</dbReference>
<dbReference type="InterPro" id="IPR036259">
    <property type="entry name" value="MFS_trans_sf"/>
</dbReference>
<dbReference type="Proteomes" id="UP000559027">
    <property type="component" value="Unassembled WGS sequence"/>
</dbReference>
<feature type="transmembrane region" description="Helical" evidence="7">
    <location>
        <begin position="403"/>
        <end position="422"/>
    </location>
</feature>
<dbReference type="PANTHER" id="PTHR23514:SF3">
    <property type="entry name" value="BYPASS OF STOP CODON PROTEIN 6"/>
    <property type="match status" value="1"/>
</dbReference>
<comment type="caution">
    <text evidence="9">The sequence shown here is derived from an EMBL/GenBank/DDBJ whole genome shotgun (WGS) entry which is preliminary data.</text>
</comment>
<feature type="transmembrane region" description="Helical" evidence="7">
    <location>
        <begin position="291"/>
        <end position="314"/>
    </location>
</feature>
<feature type="transmembrane region" description="Helical" evidence="7">
    <location>
        <begin position="326"/>
        <end position="346"/>
    </location>
</feature>
<dbReference type="PANTHER" id="PTHR23514">
    <property type="entry name" value="BYPASS OF STOP CODON PROTEIN 6"/>
    <property type="match status" value="1"/>
</dbReference>
<comment type="subcellular location">
    <subcellularLocation>
        <location evidence="1">Endomembrane system</location>
        <topology evidence="1">Multi-pass membrane protein</topology>
    </subcellularLocation>
</comment>
<dbReference type="Pfam" id="PF07690">
    <property type="entry name" value="MFS_1"/>
    <property type="match status" value="1"/>
</dbReference>
<feature type="transmembrane region" description="Helical" evidence="7">
    <location>
        <begin position="171"/>
        <end position="194"/>
    </location>
</feature>
<evidence type="ECO:0000256" key="2">
    <source>
        <dbReference type="ARBA" id="ARBA00008335"/>
    </source>
</evidence>
<evidence type="ECO:0000313" key="10">
    <source>
        <dbReference type="Proteomes" id="UP000559027"/>
    </source>
</evidence>
<dbReference type="GO" id="GO:0022857">
    <property type="term" value="F:transmembrane transporter activity"/>
    <property type="evidence" value="ECO:0007669"/>
    <property type="project" value="InterPro"/>
</dbReference>